<dbReference type="EMBL" id="JAFFZM010000007">
    <property type="protein sequence ID" value="MBO8199308.1"/>
    <property type="molecule type" value="Genomic_DNA"/>
</dbReference>
<dbReference type="GeneID" id="96259626"/>
<keyword evidence="1" id="KW-0732">Signal</keyword>
<dbReference type="Proteomes" id="UP000721954">
    <property type="component" value="Unassembled WGS sequence"/>
</dbReference>
<feature type="signal peptide" evidence="1">
    <location>
        <begin position="1"/>
        <end position="26"/>
    </location>
</feature>
<comment type="caution">
    <text evidence="2">The sequence shown here is derived from an EMBL/GenBank/DDBJ whole genome shotgun (WGS) entry which is preliminary data.</text>
</comment>
<sequence>MKLTKALTFCALAAGAVFATSGTATAASEQRQAIQGTCEFQISSNKVTGSTKCSGVDSYRVQIKCSDGTTHYGVWRTSGWSIASCKFPQAITGIGAQVS</sequence>
<gene>
    <name evidence="2" type="ORF">JW613_13510</name>
</gene>
<accession>A0ABS3XV77</accession>
<reference evidence="2 3" key="1">
    <citation type="submission" date="2021-02" db="EMBL/GenBank/DDBJ databases">
        <title>Streptomyces spirodelae sp. nov., isolated from duckweed.</title>
        <authorList>
            <person name="Saimee Y."/>
            <person name="Duangmal K."/>
        </authorList>
    </citation>
    <scope>NUCLEOTIDE SEQUENCE [LARGE SCALE GENOMIC DNA]</scope>
    <source>
        <strain evidence="2 3">DSM 42105</strain>
    </source>
</reference>
<protein>
    <submittedName>
        <fullName evidence="2">Uncharacterized protein</fullName>
    </submittedName>
</protein>
<organism evidence="2 3">
    <name type="scientific">Streptomyces smyrnaeus</name>
    <dbReference type="NCBI Taxonomy" id="1387713"/>
    <lineage>
        <taxon>Bacteria</taxon>
        <taxon>Bacillati</taxon>
        <taxon>Actinomycetota</taxon>
        <taxon>Actinomycetes</taxon>
        <taxon>Kitasatosporales</taxon>
        <taxon>Streptomycetaceae</taxon>
        <taxon>Streptomyces</taxon>
    </lineage>
</organism>
<name>A0ABS3XV77_9ACTN</name>
<evidence type="ECO:0000313" key="3">
    <source>
        <dbReference type="Proteomes" id="UP000721954"/>
    </source>
</evidence>
<keyword evidence="3" id="KW-1185">Reference proteome</keyword>
<proteinExistence type="predicted"/>
<evidence type="ECO:0000313" key="2">
    <source>
        <dbReference type="EMBL" id="MBO8199308.1"/>
    </source>
</evidence>
<evidence type="ECO:0000256" key="1">
    <source>
        <dbReference type="SAM" id="SignalP"/>
    </source>
</evidence>
<feature type="chain" id="PRO_5047290414" evidence="1">
    <location>
        <begin position="27"/>
        <end position="99"/>
    </location>
</feature>
<dbReference type="RefSeq" id="WP_209211050.1">
    <property type="nucleotide sequence ID" value="NZ_JAFFZM010000007.1"/>
</dbReference>